<feature type="transmembrane region" description="Helical" evidence="6">
    <location>
        <begin position="195"/>
        <end position="220"/>
    </location>
</feature>
<dbReference type="GO" id="GO:0043190">
    <property type="term" value="C:ATP-binding cassette (ABC) transporter complex"/>
    <property type="evidence" value="ECO:0007669"/>
    <property type="project" value="InterPro"/>
</dbReference>
<feature type="transmembrane region" description="Helical" evidence="6">
    <location>
        <begin position="316"/>
        <end position="338"/>
    </location>
</feature>
<feature type="transmembrane region" description="Helical" evidence="6">
    <location>
        <begin position="155"/>
        <end position="175"/>
    </location>
</feature>
<accession>A0A7K1FRD4</accession>
<dbReference type="Proteomes" id="UP000460221">
    <property type="component" value="Unassembled WGS sequence"/>
</dbReference>
<evidence type="ECO:0000256" key="2">
    <source>
        <dbReference type="ARBA" id="ARBA00022692"/>
    </source>
</evidence>
<dbReference type="InterPro" id="IPR013525">
    <property type="entry name" value="ABC2_TM"/>
</dbReference>
<keyword evidence="6" id="KW-0813">Transport</keyword>
<feature type="domain" description="ABC transmembrane type-2" evidence="7">
    <location>
        <begin position="111"/>
        <end position="341"/>
    </location>
</feature>
<keyword evidence="6" id="KW-1003">Cell membrane</keyword>
<dbReference type="GO" id="GO:0140359">
    <property type="term" value="F:ABC-type transporter activity"/>
    <property type="evidence" value="ECO:0007669"/>
    <property type="project" value="InterPro"/>
</dbReference>
<gene>
    <name evidence="8" type="ORF">GIS00_22505</name>
</gene>
<dbReference type="PANTHER" id="PTHR43027">
    <property type="entry name" value="DOXORUBICIN RESISTANCE ABC TRANSPORTER PERMEASE PROTEIN DRRC-RELATED"/>
    <property type="match status" value="1"/>
</dbReference>
<protein>
    <recommendedName>
        <fullName evidence="6">Transport permease protein</fullName>
    </recommendedName>
</protein>
<comment type="caution">
    <text evidence="8">The sequence shown here is derived from an EMBL/GenBank/DDBJ whole genome shotgun (WGS) entry which is preliminary data.</text>
</comment>
<evidence type="ECO:0000313" key="9">
    <source>
        <dbReference type="Proteomes" id="UP000460221"/>
    </source>
</evidence>
<evidence type="ECO:0000256" key="6">
    <source>
        <dbReference type="RuleBase" id="RU361157"/>
    </source>
</evidence>
<keyword evidence="4 6" id="KW-0472">Membrane</keyword>
<reference evidence="8 9" key="1">
    <citation type="submission" date="2019-11" db="EMBL/GenBank/DDBJ databases">
        <authorList>
            <person name="Jiang L.-Q."/>
        </authorList>
    </citation>
    <scope>NUCLEOTIDE SEQUENCE [LARGE SCALE GENOMIC DNA]</scope>
    <source>
        <strain evidence="8 9">YIM 132087</strain>
    </source>
</reference>
<keyword evidence="3 6" id="KW-1133">Transmembrane helix</keyword>
<feature type="transmembrane region" description="Helical" evidence="6">
    <location>
        <begin position="226"/>
        <end position="249"/>
    </location>
</feature>
<sequence length="343" mass="36308">MFKGFVRDKMSVFFAILFPMFFIVIFGIVFAGGGTSKQKVIEVGSVPLIQELPQQARDGLAQVVEFESGQTLDAALESVRKGDVAAAVEQQGDTLVVHYSNADQTAAATVQGVFSALIDNANLAAAGVTTPQFTLQPQQVEDQSLKTMQYVAPQMIAYGVSIGAVFGAALTLITWREKKLLRRLRLAPVSTSTVVGSRVAVSLGVALLQLVIFVGFSMLLGLKLVGAWYMTIPLVLAGTLSFLAIGLLVGAVAKTAEGGSGLANLITLPMAFLSGAFIPVEVAPQWMQVVSKFLPLGYLVDGMKDVMVRGQGPSAALIPILVLLAFAAVITVIATRLFKWDSA</sequence>
<dbReference type="Pfam" id="PF12698">
    <property type="entry name" value="ABC2_membrane_3"/>
    <property type="match status" value="1"/>
</dbReference>
<dbReference type="InterPro" id="IPR052902">
    <property type="entry name" value="ABC-2_transporter"/>
</dbReference>
<dbReference type="PANTHER" id="PTHR43027:SF2">
    <property type="entry name" value="TRANSPORT PERMEASE PROTEIN"/>
    <property type="match status" value="1"/>
</dbReference>
<evidence type="ECO:0000256" key="3">
    <source>
        <dbReference type="ARBA" id="ARBA00022989"/>
    </source>
</evidence>
<keyword evidence="2 6" id="KW-0812">Transmembrane</keyword>
<evidence type="ECO:0000256" key="5">
    <source>
        <dbReference type="ARBA" id="ARBA00023251"/>
    </source>
</evidence>
<dbReference type="AlphaFoldDB" id="A0A7K1FRD4"/>
<dbReference type="InterPro" id="IPR047817">
    <property type="entry name" value="ABC2_TM_bact-type"/>
</dbReference>
<evidence type="ECO:0000313" key="8">
    <source>
        <dbReference type="EMBL" id="MTD16712.1"/>
    </source>
</evidence>
<dbReference type="InterPro" id="IPR000412">
    <property type="entry name" value="ABC_2_transport"/>
</dbReference>
<name>A0A7K1FRD4_9ACTN</name>
<evidence type="ECO:0000259" key="7">
    <source>
        <dbReference type="PROSITE" id="PS51012"/>
    </source>
</evidence>
<comment type="similarity">
    <text evidence="6">Belongs to the ABC-2 integral membrane protein family.</text>
</comment>
<keyword evidence="9" id="KW-1185">Reference proteome</keyword>
<proteinExistence type="inferred from homology"/>
<feature type="transmembrane region" description="Helical" evidence="6">
    <location>
        <begin position="12"/>
        <end position="32"/>
    </location>
</feature>
<dbReference type="PRINTS" id="PR00164">
    <property type="entry name" value="ABC2TRNSPORT"/>
</dbReference>
<evidence type="ECO:0000256" key="1">
    <source>
        <dbReference type="ARBA" id="ARBA00004141"/>
    </source>
</evidence>
<dbReference type="GO" id="GO:0046677">
    <property type="term" value="P:response to antibiotic"/>
    <property type="evidence" value="ECO:0007669"/>
    <property type="project" value="UniProtKB-KW"/>
</dbReference>
<dbReference type="EMBL" id="WLYK01000011">
    <property type="protein sequence ID" value="MTD16712.1"/>
    <property type="molecule type" value="Genomic_DNA"/>
</dbReference>
<dbReference type="PROSITE" id="PS51012">
    <property type="entry name" value="ABC_TM2"/>
    <property type="match status" value="1"/>
</dbReference>
<comment type="subcellular location">
    <subcellularLocation>
        <location evidence="6">Cell membrane</location>
        <topology evidence="6">Multi-pass membrane protein</topology>
    </subcellularLocation>
    <subcellularLocation>
        <location evidence="1">Membrane</location>
        <topology evidence="1">Multi-pass membrane protein</topology>
    </subcellularLocation>
</comment>
<feature type="transmembrane region" description="Helical" evidence="6">
    <location>
        <begin position="261"/>
        <end position="280"/>
    </location>
</feature>
<keyword evidence="5" id="KW-0046">Antibiotic resistance</keyword>
<organism evidence="8 9">
    <name type="scientific">Nakamurella alba</name>
    <dbReference type="NCBI Taxonomy" id="2665158"/>
    <lineage>
        <taxon>Bacteria</taxon>
        <taxon>Bacillati</taxon>
        <taxon>Actinomycetota</taxon>
        <taxon>Actinomycetes</taxon>
        <taxon>Nakamurellales</taxon>
        <taxon>Nakamurellaceae</taxon>
        <taxon>Nakamurella</taxon>
    </lineage>
</organism>
<evidence type="ECO:0000256" key="4">
    <source>
        <dbReference type="ARBA" id="ARBA00023136"/>
    </source>
</evidence>